<dbReference type="AlphaFoldDB" id="A0A9R1X7B0"/>
<reference evidence="4 5" key="1">
    <citation type="journal article" date="2017" name="Nat. Commun.">
        <title>Genome assembly with in vitro proximity ligation data and whole-genome triplication in lettuce.</title>
        <authorList>
            <person name="Reyes-Chin-Wo S."/>
            <person name="Wang Z."/>
            <person name="Yang X."/>
            <person name="Kozik A."/>
            <person name="Arikit S."/>
            <person name="Song C."/>
            <person name="Xia L."/>
            <person name="Froenicke L."/>
            <person name="Lavelle D.O."/>
            <person name="Truco M.J."/>
            <person name="Xia R."/>
            <person name="Zhu S."/>
            <person name="Xu C."/>
            <person name="Xu H."/>
            <person name="Xu X."/>
            <person name="Cox K."/>
            <person name="Korf I."/>
            <person name="Meyers B.C."/>
            <person name="Michelmore R.W."/>
        </authorList>
    </citation>
    <scope>NUCLEOTIDE SEQUENCE [LARGE SCALE GENOMIC DNA]</scope>
    <source>
        <strain evidence="5">cv. Salinas</strain>
        <tissue evidence="4">Seedlings</tissue>
    </source>
</reference>
<sequence>MLKFLKKIDNPSSSSLSDQHETVHKDTKERTSTSKHRIQEKDQVWKFIMPINEMKLEERIYKKDFINLENIRSNKEGLEIKNQGDSDYFVKVGFMTWNKRTSLELDNNGSPHNTAVQKCQILMNQRRFIATAFDKQTELMKNKHRIRLNASIDCVRFLLRQGLPFRGHDESEDSSNRGNFLELLQFYVDRNDKVGSVALKNAPRNSQMKSSSIQKDIVHATAKETIKVIIKDVRDDFFAILVDGSRDMSCKEQMALVLKFINSQGVVIERFVGIKHVNDTSALSLKVTIYSFLSRCGLSPHRIRGQGYDGASNMRCAFNGLKTLIMKEVQSAHYIHCFAHQLQLALVQVKETQATKLVEALVAGDISNGTCLNQEIGIKRPDDTYWGTHFGSLSNIKRIYSSICELVKYIMKDSNCQDHKAEARRLLKSLQTFGFIFCLNLMVDILGVTNDLNTTLQNKDQDIVNAMHQVRSCKERLKEMKNEGWGPFLNDVTLFCKKHDVEILNMEDPYYDGVSRRKESKINCLHHYKVDVFVVVVDMQSQELNNRFNEVNTTLHVSMASLCPSKSFKAFNVEELLKMAKFYPSEFPEHELGALKTNLQNYIIDVRGDPRFNNLKGIGNLAKMMVETNKHTIYPMIYLLLKLALILSVVTSIVERAFSAMKFIKNDLRNKMSDQFMNDCLVSYVEKDVLDSISNNAIIDYFRNMKPCREQF</sequence>
<keyword evidence="2" id="KW-0812">Transmembrane</keyword>
<keyword evidence="5" id="KW-1185">Reference proteome</keyword>
<accession>A0A9R1X7B0</accession>
<evidence type="ECO:0000259" key="3">
    <source>
        <dbReference type="Pfam" id="PF14291"/>
    </source>
</evidence>
<evidence type="ECO:0000313" key="5">
    <source>
        <dbReference type="Proteomes" id="UP000235145"/>
    </source>
</evidence>
<dbReference type="PANTHER" id="PTHR11697">
    <property type="entry name" value="GENERAL TRANSCRIPTION FACTOR 2-RELATED ZINC FINGER PROTEIN"/>
    <property type="match status" value="1"/>
</dbReference>
<evidence type="ECO:0000256" key="1">
    <source>
        <dbReference type="SAM" id="MobiDB-lite"/>
    </source>
</evidence>
<dbReference type="InterPro" id="IPR055298">
    <property type="entry name" value="AtLOH3-like"/>
</dbReference>
<name>A0A9R1X7B0_LACSA</name>
<feature type="domain" description="DUF4371" evidence="3">
    <location>
        <begin position="87"/>
        <end position="320"/>
    </location>
</feature>
<dbReference type="EMBL" id="NBSK02000005">
    <property type="protein sequence ID" value="KAJ0203500.1"/>
    <property type="molecule type" value="Genomic_DNA"/>
</dbReference>
<protein>
    <recommendedName>
        <fullName evidence="3">DUF4371 domain-containing protein</fullName>
    </recommendedName>
</protein>
<dbReference type="InterPro" id="IPR025398">
    <property type="entry name" value="DUF4371"/>
</dbReference>
<dbReference type="Proteomes" id="UP000235145">
    <property type="component" value="Unassembled WGS sequence"/>
</dbReference>
<feature type="region of interest" description="Disordered" evidence="1">
    <location>
        <begin position="1"/>
        <end position="36"/>
    </location>
</feature>
<keyword evidence="2" id="KW-1133">Transmembrane helix</keyword>
<organism evidence="4 5">
    <name type="scientific">Lactuca sativa</name>
    <name type="common">Garden lettuce</name>
    <dbReference type="NCBI Taxonomy" id="4236"/>
    <lineage>
        <taxon>Eukaryota</taxon>
        <taxon>Viridiplantae</taxon>
        <taxon>Streptophyta</taxon>
        <taxon>Embryophyta</taxon>
        <taxon>Tracheophyta</taxon>
        <taxon>Spermatophyta</taxon>
        <taxon>Magnoliopsida</taxon>
        <taxon>eudicotyledons</taxon>
        <taxon>Gunneridae</taxon>
        <taxon>Pentapetalae</taxon>
        <taxon>asterids</taxon>
        <taxon>campanulids</taxon>
        <taxon>Asterales</taxon>
        <taxon>Asteraceae</taxon>
        <taxon>Cichorioideae</taxon>
        <taxon>Cichorieae</taxon>
        <taxon>Lactucinae</taxon>
        <taxon>Lactuca</taxon>
    </lineage>
</organism>
<dbReference type="PANTHER" id="PTHR11697:SF230">
    <property type="entry name" value="ZINC FINGER, MYM DOMAIN CONTAINING 1"/>
    <property type="match status" value="1"/>
</dbReference>
<dbReference type="InterPro" id="IPR012337">
    <property type="entry name" value="RNaseH-like_sf"/>
</dbReference>
<dbReference type="SUPFAM" id="SSF53098">
    <property type="entry name" value="Ribonuclease H-like"/>
    <property type="match status" value="1"/>
</dbReference>
<gene>
    <name evidence="4" type="ORF">LSAT_V11C500276120</name>
</gene>
<keyword evidence="2" id="KW-0472">Membrane</keyword>
<feature type="compositionally biased region" description="Basic and acidic residues" evidence="1">
    <location>
        <begin position="18"/>
        <end position="36"/>
    </location>
</feature>
<evidence type="ECO:0000313" key="4">
    <source>
        <dbReference type="EMBL" id="KAJ0203500.1"/>
    </source>
</evidence>
<comment type="caution">
    <text evidence="4">The sequence shown here is derived from an EMBL/GenBank/DDBJ whole genome shotgun (WGS) entry which is preliminary data.</text>
</comment>
<evidence type="ECO:0000256" key="2">
    <source>
        <dbReference type="SAM" id="Phobius"/>
    </source>
</evidence>
<feature type="transmembrane region" description="Helical" evidence="2">
    <location>
        <begin position="633"/>
        <end position="654"/>
    </location>
</feature>
<proteinExistence type="predicted"/>
<dbReference type="Pfam" id="PF14291">
    <property type="entry name" value="DUF4371"/>
    <property type="match status" value="1"/>
</dbReference>